<dbReference type="SUPFAM" id="SSF55961">
    <property type="entry name" value="Bet v1-like"/>
    <property type="match status" value="1"/>
</dbReference>
<dbReference type="eggNOG" id="COG5637">
    <property type="taxonomic scope" value="Bacteria"/>
</dbReference>
<dbReference type="STRING" id="582744.Msip34_2301"/>
<dbReference type="OrthoDB" id="880456at2"/>
<gene>
    <name evidence="1" type="ordered locus">Msip34_2301</name>
</gene>
<protein>
    <recommendedName>
        <fullName evidence="3">Activator of Hsp90 ATPase 1 family protein</fullName>
    </recommendedName>
</protein>
<keyword evidence="2" id="KW-1185">Reference proteome</keyword>
<accession>C6XA02</accession>
<reference evidence="2" key="1">
    <citation type="submission" date="2009-07" db="EMBL/GenBank/DDBJ databases">
        <title>Complete sequence of chromosome of Methylovorus sp. SIP3-4.</title>
        <authorList>
            <person name="Lucas S."/>
            <person name="Copeland A."/>
            <person name="Lapidus A."/>
            <person name="Glavina del Rio T."/>
            <person name="Tice H."/>
            <person name="Bruce D."/>
            <person name="Goodwin L."/>
            <person name="Pitluck S."/>
            <person name="Clum A."/>
            <person name="Larimer F."/>
            <person name="Land M."/>
            <person name="Hauser L."/>
            <person name="Kyrpides N."/>
            <person name="Mikhailova N."/>
            <person name="Kayluzhnaya M."/>
            <person name="Chistoserdova L."/>
        </authorList>
    </citation>
    <scope>NUCLEOTIDE SEQUENCE [LARGE SCALE GENOMIC DNA]</scope>
    <source>
        <strain evidence="2">SIP3-4</strain>
    </source>
</reference>
<dbReference type="InterPro" id="IPR023393">
    <property type="entry name" value="START-like_dom_sf"/>
</dbReference>
<dbReference type="Proteomes" id="UP000002743">
    <property type="component" value="Chromosome"/>
</dbReference>
<dbReference type="HOGENOM" id="CLU_132537_0_0_4"/>
<evidence type="ECO:0000313" key="1">
    <source>
        <dbReference type="EMBL" id="ACT51543.1"/>
    </source>
</evidence>
<dbReference type="EMBL" id="CP001674">
    <property type="protein sequence ID" value="ACT51543.1"/>
    <property type="molecule type" value="Genomic_DNA"/>
</dbReference>
<dbReference type="KEGG" id="mei:Msip34_2301"/>
<dbReference type="RefSeq" id="WP_015830845.1">
    <property type="nucleotide sequence ID" value="NC_012969.1"/>
</dbReference>
<evidence type="ECO:0008006" key="3">
    <source>
        <dbReference type="Google" id="ProtNLM"/>
    </source>
</evidence>
<proteinExistence type="predicted"/>
<reference evidence="1 2" key="2">
    <citation type="journal article" date="2011" name="J. Bacteriol.">
        <title>Genomes of three methylotrophs from a single niche uncover genetic and metabolic divergence of Methylophilaceae.</title>
        <authorList>
            <person name="Lapidus A."/>
            <person name="Clum A."/>
            <person name="Labutti K."/>
            <person name="Kaluzhnaya M.G."/>
            <person name="Lim S."/>
            <person name="Beck D.A."/>
            <person name="Glavina Del Rio T."/>
            <person name="Nolan M."/>
            <person name="Mavromatis K."/>
            <person name="Huntemann M."/>
            <person name="Lucas S."/>
            <person name="Lidstrom M.E."/>
            <person name="Ivanova N."/>
            <person name="Chistoserdova L."/>
        </authorList>
    </citation>
    <scope>NUCLEOTIDE SEQUENCE [LARGE SCALE GENOMIC DNA]</scope>
    <source>
        <strain evidence="1 2">SIP3-4</strain>
    </source>
</reference>
<sequence length="136" mass="15320">MSTATLSCIISIVIQRPWQEVYRFASQPENLSAWATGLGRGIRRVEDDWVADGPEGPIRICFCKANDHGVLDHWVYPDDDNEIYIPMRVIANGNAAELMFTLFRQPGTSDEQFAEDEAWVLRDLANLKSLLEAHAA</sequence>
<organism evidence="1 2">
    <name type="scientific">Methylovorus glucosotrophus (strain SIP3-4)</name>
    <dbReference type="NCBI Taxonomy" id="582744"/>
    <lineage>
        <taxon>Bacteria</taxon>
        <taxon>Pseudomonadati</taxon>
        <taxon>Pseudomonadota</taxon>
        <taxon>Betaproteobacteria</taxon>
        <taxon>Nitrosomonadales</taxon>
        <taxon>Methylophilaceae</taxon>
        <taxon>Methylovorus</taxon>
    </lineage>
</organism>
<evidence type="ECO:0000313" key="2">
    <source>
        <dbReference type="Proteomes" id="UP000002743"/>
    </source>
</evidence>
<name>C6XA02_METGS</name>
<dbReference type="Gene3D" id="3.30.530.20">
    <property type="match status" value="1"/>
</dbReference>
<dbReference type="AlphaFoldDB" id="C6XA02"/>